<dbReference type="Proteomes" id="UP001228049">
    <property type="component" value="Unassembled WGS sequence"/>
</dbReference>
<sequence>MADDGQPIPKVGLRYTLRFQAVAAEGDFVSRTWFCKKVIMEQLHLKVDVVYCLQWNQQEMSKSTGRFLRTVLLPLG</sequence>
<proteinExistence type="predicted"/>
<dbReference type="InterPro" id="IPR057810">
    <property type="entry name" value="RBD_ZCCHC3_1st"/>
</dbReference>
<protein>
    <submittedName>
        <fullName evidence="2">Histidinol dehydrogenase</fullName>
    </submittedName>
</protein>
<evidence type="ECO:0000313" key="3">
    <source>
        <dbReference type="Proteomes" id="UP001228049"/>
    </source>
</evidence>
<comment type="caution">
    <text evidence="2">The sequence shown here is derived from an EMBL/GenBank/DDBJ whole genome shotgun (WGS) entry which is preliminary data.</text>
</comment>
<dbReference type="EMBL" id="JASDAP010000028">
    <property type="protein sequence ID" value="KAK1876761.1"/>
    <property type="molecule type" value="Genomic_DNA"/>
</dbReference>
<organism evidence="2 3">
    <name type="scientific">Dissostichus eleginoides</name>
    <name type="common">Patagonian toothfish</name>
    <name type="synonym">Dissostichus amissus</name>
    <dbReference type="NCBI Taxonomy" id="100907"/>
    <lineage>
        <taxon>Eukaryota</taxon>
        <taxon>Metazoa</taxon>
        <taxon>Chordata</taxon>
        <taxon>Craniata</taxon>
        <taxon>Vertebrata</taxon>
        <taxon>Euteleostomi</taxon>
        <taxon>Actinopterygii</taxon>
        <taxon>Neopterygii</taxon>
        <taxon>Teleostei</taxon>
        <taxon>Neoteleostei</taxon>
        <taxon>Acanthomorphata</taxon>
        <taxon>Eupercaria</taxon>
        <taxon>Perciformes</taxon>
        <taxon>Notothenioidei</taxon>
        <taxon>Nototheniidae</taxon>
        <taxon>Dissostichus</taxon>
    </lineage>
</organism>
<keyword evidence="3" id="KW-1185">Reference proteome</keyword>
<reference evidence="2" key="1">
    <citation type="submission" date="2023-04" db="EMBL/GenBank/DDBJ databases">
        <title>Chromosome-level genome of Chaenocephalus aceratus.</title>
        <authorList>
            <person name="Park H."/>
        </authorList>
    </citation>
    <scope>NUCLEOTIDE SEQUENCE</scope>
    <source>
        <strain evidence="2">DE</strain>
        <tissue evidence="2">Muscle</tissue>
    </source>
</reference>
<name>A0AAD9B4U3_DISEL</name>
<evidence type="ECO:0000259" key="1">
    <source>
        <dbReference type="Pfam" id="PF23057"/>
    </source>
</evidence>
<accession>A0AAD9B4U3</accession>
<dbReference type="AlphaFoldDB" id="A0AAD9B4U3"/>
<evidence type="ECO:0000313" key="2">
    <source>
        <dbReference type="EMBL" id="KAK1876761.1"/>
    </source>
</evidence>
<gene>
    <name evidence="2" type="ORF">KUDE01_002082</name>
</gene>
<dbReference type="Pfam" id="PF23057">
    <property type="entry name" value="RBD_ZCCHC3_1st"/>
    <property type="match status" value="1"/>
</dbReference>
<feature type="domain" description="Zinc finger CCHC" evidence="1">
    <location>
        <begin position="14"/>
        <end position="59"/>
    </location>
</feature>